<evidence type="ECO:0000256" key="8">
    <source>
        <dbReference type="ARBA" id="ARBA00022679"/>
    </source>
</evidence>
<dbReference type="InterPro" id="IPR025993">
    <property type="entry name" value="Ceramide_glucosylTrfase"/>
</dbReference>
<sequence>MTPLVEIAALVCLVWASIVLFIQFVGISAIYRHFSRKPQPPQASKLSHNAPVVTIIRPVKGLEPKLYECIASTFHQNYPRDKVSIRLCIEDKTDPAYPVLKKILDDFPAYDARILIENEDPALHGSSSQISNLGPNPKIRNISRAYREAKDDIIWVIDCNVWVSSGVLGRMVDRLMGFTAPGEPPALPFKFVHQMPLVVDLEDYTRSMTSEDQAFLSSPVEASPTTDPIVDGTPGTLDRILQTGGGRLDEMFMATSHVKFYCAINVVSIAPCIVGKSNMFRKSHLDLVTDPVHNPILSKNNARPPASNIPGFANHGIVWGDLALQPMAGMSIANYAARRVRWLRARKFTVLAATLVEPGIESFLCSAYLAFAVTTLPWFHDTFGIEQTWSSMALVWFISILSWMLIDWVLFRFLHTGKTVEIDPDTPGFARGTSNAFGMRKRPLLEWVAAWLGREVLALPVWTWAVLLGTTVNWRGKTFHVRLDTTVEELTNGAPARTTRTPELERARMPSKDRQD</sequence>
<comment type="caution">
    <text evidence="17">The sequence shown here is derived from an EMBL/GenBank/DDBJ whole genome shotgun (WGS) entry which is preliminary data.</text>
</comment>
<evidence type="ECO:0000313" key="18">
    <source>
        <dbReference type="Proteomes" id="UP001338125"/>
    </source>
</evidence>
<feature type="transmembrane region" description="Helical" evidence="16">
    <location>
        <begin position="393"/>
        <end position="411"/>
    </location>
</feature>
<evidence type="ECO:0000256" key="14">
    <source>
        <dbReference type="ARBA" id="ARBA00032575"/>
    </source>
</evidence>
<comment type="pathway">
    <text evidence="2">Lipid metabolism; sphingolipid metabolism.</text>
</comment>
<keyword evidence="18" id="KW-1185">Reference proteome</keyword>
<dbReference type="SUPFAM" id="SSF53448">
    <property type="entry name" value="Nucleotide-diphospho-sugar transferases"/>
    <property type="match status" value="1"/>
</dbReference>
<accession>A0ABR0SNL7</accession>
<evidence type="ECO:0000256" key="12">
    <source>
        <dbReference type="ARBA" id="ARBA00031017"/>
    </source>
</evidence>
<dbReference type="Gene3D" id="3.90.550.10">
    <property type="entry name" value="Spore Coat Polysaccharide Biosynthesis Protein SpsA, Chain A"/>
    <property type="match status" value="1"/>
</dbReference>
<evidence type="ECO:0000256" key="1">
    <source>
        <dbReference type="ARBA" id="ARBA00004141"/>
    </source>
</evidence>
<evidence type="ECO:0000256" key="10">
    <source>
        <dbReference type="ARBA" id="ARBA00022989"/>
    </source>
</evidence>
<evidence type="ECO:0000256" key="2">
    <source>
        <dbReference type="ARBA" id="ARBA00004760"/>
    </source>
</evidence>
<feature type="transmembrane region" description="Helical" evidence="16">
    <location>
        <begin position="6"/>
        <end position="31"/>
    </location>
</feature>
<organism evidence="17 18">
    <name type="scientific">Cladobotryum mycophilum</name>
    <dbReference type="NCBI Taxonomy" id="491253"/>
    <lineage>
        <taxon>Eukaryota</taxon>
        <taxon>Fungi</taxon>
        <taxon>Dikarya</taxon>
        <taxon>Ascomycota</taxon>
        <taxon>Pezizomycotina</taxon>
        <taxon>Sordariomycetes</taxon>
        <taxon>Hypocreomycetidae</taxon>
        <taxon>Hypocreales</taxon>
        <taxon>Hypocreaceae</taxon>
        <taxon>Cladobotryum</taxon>
    </lineage>
</organism>
<dbReference type="PANTHER" id="PTHR12726">
    <property type="entry name" value="CERAMIDE GLUCOSYLTRANSFERASE"/>
    <property type="match status" value="1"/>
</dbReference>
<proteinExistence type="inferred from homology"/>
<keyword evidence="11 16" id="KW-0472">Membrane</keyword>
<dbReference type="InterPro" id="IPR029044">
    <property type="entry name" value="Nucleotide-diphossugar_trans"/>
</dbReference>
<comment type="similarity">
    <text evidence="4">Belongs to the glycosyltransferase 2 family.</text>
</comment>
<evidence type="ECO:0000256" key="11">
    <source>
        <dbReference type="ARBA" id="ARBA00023136"/>
    </source>
</evidence>
<keyword evidence="10 16" id="KW-1133">Transmembrane helix</keyword>
<evidence type="ECO:0000256" key="9">
    <source>
        <dbReference type="ARBA" id="ARBA00022692"/>
    </source>
</evidence>
<comment type="subcellular location">
    <subcellularLocation>
        <location evidence="1">Membrane</location>
        <topology evidence="1">Multi-pass membrane protein</topology>
    </subcellularLocation>
</comment>
<keyword evidence="9 16" id="KW-0812">Transmembrane</keyword>
<evidence type="ECO:0000256" key="5">
    <source>
        <dbReference type="ARBA" id="ARBA00012699"/>
    </source>
</evidence>
<dbReference type="Pfam" id="PF13506">
    <property type="entry name" value="Glyco_transf_21"/>
    <property type="match status" value="1"/>
</dbReference>
<evidence type="ECO:0000256" key="4">
    <source>
        <dbReference type="ARBA" id="ARBA00006739"/>
    </source>
</evidence>
<evidence type="ECO:0000256" key="7">
    <source>
        <dbReference type="ARBA" id="ARBA00022676"/>
    </source>
</evidence>
<feature type="region of interest" description="Disordered" evidence="15">
    <location>
        <begin position="491"/>
        <end position="516"/>
    </location>
</feature>
<evidence type="ECO:0000256" key="3">
    <source>
        <dbReference type="ARBA" id="ARBA00004991"/>
    </source>
</evidence>
<evidence type="ECO:0000256" key="16">
    <source>
        <dbReference type="SAM" id="Phobius"/>
    </source>
</evidence>
<evidence type="ECO:0000256" key="15">
    <source>
        <dbReference type="SAM" id="MobiDB-lite"/>
    </source>
</evidence>
<evidence type="ECO:0000256" key="6">
    <source>
        <dbReference type="ARBA" id="ARBA00019988"/>
    </source>
</evidence>
<keyword evidence="7" id="KW-0328">Glycosyltransferase</keyword>
<feature type="compositionally biased region" description="Basic and acidic residues" evidence="15">
    <location>
        <begin position="500"/>
        <end position="516"/>
    </location>
</feature>
<evidence type="ECO:0000256" key="13">
    <source>
        <dbReference type="ARBA" id="ARBA00031543"/>
    </source>
</evidence>
<dbReference type="Proteomes" id="UP001338125">
    <property type="component" value="Unassembled WGS sequence"/>
</dbReference>
<evidence type="ECO:0000313" key="17">
    <source>
        <dbReference type="EMBL" id="KAK5993760.1"/>
    </source>
</evidence>
<dbReference type="EC" id="2.4.1.80" evidence="5"/>
<feature type="transmembrane region" description="Helical" evidence="16">
    <location>
        <begin position="348"/>
        <end position="373"/>
    </location>
</feature>
<name>A0ABR0SNL7_9HYPO</name>
<gene>
    <name evidence="17" type="ORF">PT974_07197</name>
</gene>
<comment type="pathway">
    <text evidence="3">Sphingolipid metabolism.</text>
</comment>
<protein>
    <recommendedName>
        <fullName evidence="6">Ceramide glucosyltransferase</fullName>
        <ecNumber evidence="5">2.4.1.80</ecNumber>
    </recommendedName>
    <alternativeName>
        <fullName evidence="13">Glucosylceramide synthase</fullName>
    </alternativeName>
    <alternativeName>
        <fullName evidence="14">UDP-glucose ceramide glucosyltransferase</fullName>
    </alternativeName>
    <alternativeName>
        <fullName evidence="12">UDP-glucose:N-acylsphingosine D-glucosyltransferase</fullName>
    </alternativeName>
</protein>
<dbReference type="PANTHER" id="PTHR12726:SF0">
    <property type="entry name" value="CERAMIDE GLUCOSYLTRANSFERASE"/>
    <property type="match status" value="1"/>
</dbReference>
<reference evidence="17 18" key="1">
    <citation type="submission" date="2024-01" db="EMBL/GenBank/DDBJ databases">
        <title>Complete genome of Cladobotryum mycophilum ATHUM6906.</title>
        <authorList>
            <person name="Christinaki A.C."/>
            <person name="Myridakis A.I."/>
            <person name="Kouvelis V.N."/>
        </authorList>
    </citation>
    <scope>NUCLEOTIDE SEQUENCE [LARGE SCALE GENOMIC DNA]</scope>
    <source>
        <strain evidence="17 18">ATHUM6906</strain>
    </source>
</reference>
<keyword evidence="8" id="KW-0808">Transferase</keyword>
<dbReference type="EMBL" id="JAVFKD010000012">
    <property type="protein sequence ID" value="KAK5993760.1"/>
    <property type="molecule type" value="Genomic_DNA"/>
</dbReference>